<comment type="caution">
    <text evidence="3">The sequence shown here is derived from an EMBL/GenBank/DDBJ whole genome shotgun (WGS) entry which is preliminary data.</text>
</comment>
<feature type="chain" id="PRO_5045757028" description="PKD domain-containing protein" evidence="2">
    <location>
        <begin position="21"/>
        <end position="275"/>
    </location>
</feature>
<dbReference type="RefSeq" id="WP_245340817.1">
    <property type="nucleotide sequence ID" value="NZ_BAAAIO010000002.1"/>
</dbReference>
<name>A0ABS4WTP7_9MICO</name>
<keyword evidence="2" id="KW-0732">Signal</keyword>
<feature type="compositionally biased region" description="Polar residues" evidence="1">
    <location>
        <begin position="44"/>
        <end position="53"/>
    </location>
</feature>
<feature type="compositionally biased region" description="Pro residues" evidence="1">
    <location>
        <begin position="100"/>
        <end position="114"/>
    </location>
</feature>
<proteinExistence type="predicted"/>
<keyword evidence="4" id="KW-1185">Reference proteome</keyword>
<feature type="signal peptide" evidence="2">
    <location>
        <begin position="1"/>
        <end position="20"/>
    </location>
</feature>
<feature type="region of interest" description="Disordered" evidence="1">
    <location>
        <begin position="92"/>
        <end position="115"/>
    </location>
</feature>
<organism evidence="3 4">
    <name type="scientific">Microbacterium phyllosphaerae</name>
    <dbReference type="NCBI Taxonomy" id="124798"/>
    <lineage>
        <taxon>Bacteria</taxon>
        <taxon>Bacillati</taxon>
        <taxon>Actinomycetota</taxon>
        <taxon>Actinomycetes</taxon>
        <taxon>Micrococcales</taxon>
        <taxon>Microbacteriaceae</taxon>
        <taxon>Microbacterium</taxon>
    </lineage>
</organism>
<sequence>MATGGALVLALVLASPVAAAGAASDCAGAVEKMGLCGSTNGSTLTVSGTQQQPGAKPKTNAPRGDGGPDTSTTPAGPSKRALELAACMDDAGTTRCAPQPGRPAPEATTPPTPGTPTITITDLARFTPAPVRAASEPGNVGIAGMPTNFVAGATTQIQSGVLFGIPLQVRFTPAGYDYTYGDGDTATVTRPGQTWAALDQAQFTPTPTSHVYEETGVYMAEVDVRYAAEIDLGGGWMHVDGQLTTDGPDQEIRIFEAHTALVAHTCLEKPTGVGC</sequence>
<evidence type="ECO:0000313" key="4">
    <source>
        <dbReference type="Proteomes" id="UP000703720"/>
    </source>
</evidence>
<feature type="region of interest" description="Disordered" evidence="1">
    <location>
        <begin position="44"/>
        <end position="77"/>
    </location>
</feature>
<evidence type="ECO:0000256" key="2">
    <source>
        <dbReference type="SAM" id="SignalP"/>
    </source>
</evidence>
<accession>A0ABS4WTP7</accession>
<evidence type="ECO:0000313" key="3">
    <source>
        <dbReference type="EMBL" id="MBP2379421.1"/>
    </source>
</evidence>
<evidence type="ECO:0008006" key="5">
    <source>
        <dbReference type="Google" id="ProtNLM"/>
    </source>
</evidence>
<evidence type="ECO:0000256" key="1">
    <source>
        <dbReference type="SAM" id="MobiDB-lite"/>
    </source>
</evidence>
<protein>
    <recommendedName>
        <fullName evidence="5">PKD domain-containing protein</fullName>
    </recommendedName>
</protein>
<gene>
    <name evidence="3" type="ORF">JOF42_002916</name>
</gene>
<reference evidence="3 4" key="1">
    <citation type="submission" date="2021-03" db="EMBL/GenBank/DDBJ databases">
        <title>Sequencing the genomes of 1000 actinobacteria strains.</title>
        <authorList>
            <person name="Klenk H.-P."/>
        </authorList>
    </citation>
    <scope>NUCLEOTIDE SEQUENCE [LARGE SCALE GENOMIC DNA]</scope>
    <source>
        <strain evidence="3 4">DSM 13468</strain>
    </source>
</reference>
<dbReference type="Proteomes" id="UP000703720">
    <property type="component" value="Unassembled WGS sequence"/>
</dbReference>
<dbReference type="EMBL" id="JAGIOA010000001">
    <property type="protein sequence ID" value="MBP2379421.1"/>
    <property type="molecule type" value="Genomic_DNA"/>
</dbReference>